<protein>
    <recommendedName>
        <fullName evidence="7">FAD-binding domain-containing protein</fullName>
    </recommendedName>
</protein>
<dbReference type="EMBL" id="JASNQZ010000007">
    <property type="protein sequence ID" value="KAL0954451.1"/>
    <property type="molecule type" value="Genomic_DNA"/>
</dbReference>
<dbReference type="Gene3D" id="3.40.30.120">
    <property type="match status" value="1"/>
</dbReference>
<keyword evidence="9" id="KW-1185">Reference proteome</keyword>
<accession>A0ABR3JFE4</accession>
<comment type="caution">
    <text evidence="8">The sequence shown here is derived from an EMBL/GenBank/DDBJ whole genome shotgun (WGS) entry which is preliminary data.</text>
</comment>
<dbReference type="PRINTS" id="PR00420">
    <property type="entry name" value="RNGMNOXGNASE"/>
</dbReference>
<dbReference type="Gene3D" id="3.50.50.60">
    <property type="entry name" value="FAD/NAD(P)-binding domain"/>
    <property type="match status" value="1"/>
</dbReference>
<evidence type="ECO:0000256" key="5">
    <source>
        <dbReference type="SAM" id="MobiDB-lite"/>
    </source>
</evidence>
<dbReference type="PANTHER" id="PTHR43004:SF19">
    <property type="entry name" value="BINDING MONOOXYGENASE, PUTATIVE (JCVI)-RELATED"/>
    <property type="match status" value="1"/>
</dbReference>
<organism evidence="8 9">
    <name type="scientific">Hohenbuehelia grisea</name>
    <dbReference type="NCBI Taxonomy" id="104357"/>
    <lineage>
        <taxon>Eukaryota</taxon>
        <taxon>Fungi</taxon>
        <taxon>Dikarya</taxon>
        <taxon>Basidiomycota</taxon>
        <taxon>Agaricomycotina</taxon>
        <taxon>Agaricomycetes</taxon>
        <taxon>Agaricomycetidae</taxon>
        <taxon>Agaricales</taxon>
        <taxon>Pleurotineae</taxon>
        <taxon>Pleurotaceae</taxon>
        <taxon>Hohenbuehelia</taxon>
    </lineage>
</organism>
<feature type="transmembrane region" description="Helical" evidence="6">
    <location>
        <begin position="6"/>
        <end position="23"/>
    </location>
</feature>
<evidence type="ECO:0000256" key="4">
    <source>
        <dbReference type="ARBA" id="ARBA00023002"/>
    </source>
</evidence>
<evidence type="ECO:0000256" key="1">
    <source>
        <dbReference type="ARBA" id="ARBA00001974"/>
    </source>
</evidence>
<evidence type="ECO:0000259" key="7">
    <source>
        <dbReference type="Pfam" id="PF01494"/>
    </source>
</evidence>
<name>A0ABR3JFE4_9AGAR</name>
<evidence type="ECO:0000256" key="2">
    <source>
        <dbReference type="ARBA" id="ARBA00022630"/>
    </source>
</evidence>
<keyword evidence="6" id="KW-0472">Membrane</keyword>
<dbReference type="Gene3D" id="3.30.70.2450">
    <property type="match status" value="1"/>
</dbReference>
<feature type="domain" description="FAD-binding" evidence="7">
    <location>
        <begin position="5"/>
        <end position="375"/>
    </location>
</feature>
<evidence type="ECO:0000313" key="8">
    <source>
        <dbReference type="EMBL" id="KAL0954451.1"/>
    </source>
</evidence>
<dbReference type="InterPro" id="IPR050641">
    <property type="entry name" value="RIFMO-like"/>
</dbReference>
<comment type="cofactor">
    <cofactor evidence="1">
        <name>FAD</name>
        <dbReference type="ChEBI" id="CHEBI:57692"/>
    </cofactor>
</comment>
<keyword evidence="6" id="KW-0812">Transmembrane</keyword>
<dbReference type="PANTHER" id="PTHR43004">
    <property type="entry name" value="TRK SYSTEM POTASSIUM UPTAKE PROTEIN"/>
    <property type="match status" value="1"/>
</dbReference>
<keyword evidence="3" id="KW-0274">FAD</keyword>
<keyword evidence="2" id="KW-0285">Flavoprotein</keyword>
<evidence type="ECO:0000256" key="6">
    <source>
        <dbReference type="SAM" id="Phobius"/>
    </source>
</evidence>
<proteinExistence type="predicted"/>
<keyword evidence="4" id="KW-0560">Oxidoreductase</keyword>
<feature type="region of interest" description="Disordered" evidence="5">
    <location>
        <begin position="415"/>
        <end position="442"/>
    </location>
</feature>
<dbReference type="Proteomes" id="UP001556367">
    <property type="component" value="Unassembled WGS sequence"/>
</dbReference>
<sequence>MDSHPILIVGAGPTGLVLALALIKNGIGVRIIDKAHEFVVGSRGVGVMPRSLEVHNFLGTYDEIIARGQLSAEHIGRFYPIGGGRDEYRTSEIFPYSEPSDAIPIANAVLIGRDTQSIILLSHLAQHGVHVELNTELQSFEQHPDHVDVQIVKVIDGVDHHEAVRFQYVVGADGPRSIIRKTLGVSFLGETRLSENMVVGDIFIEDGFIEPSVFHIWGEAATQTLAMRASEHDKLYNFMCAGPQLDHDALASNIEELRKAFSRITGLNDIKWGETTSLSNYRWVSDISVCNTASQTPYYRPNIRMVDRFSMGRIFLAGDAAHVHSPAGAQGLNSGCLDAFNLGWKLALVVKGLAKESLLNSYTAERLPVIATMLQITTKIHRTMFTEGNQQRGWDRGGKLNQLGVNYRGSPIVIDERSPADDESSPYEIAPGSPLSAGDRAPDAHGLTDVGGVTGERLFHVFGPSHHTLLVFSQSFEDVKNFLELGGKAAKGLPLRTAVILPSSTSDFPECAADHVFVDQMGSARKNYAVEPETSTTAFLVRPDGVVGAVVVSVKGLERYFDNIAI</sequence>
<evidence type="ECO:0000313" key="9">
    <source>
        <dbReference type="Proteomes" id="UP001556367"/>
    </source>
</evidence>
<keyword evidence="6" id="KW-1133">Transmembrane helix</keyword>
<dbReference type="InterPro" id="IPR002938">
    <property type="entry name" value="FAD-bd"/>
</dbReference>
<gene>
    <name evidence="8" type="ORF">HGRIS_003427</name>
</gene>
<dbReference type="InterPro" id="IPR036188">
    <property type="entry name" value="FAD/NAD-bd_sf"/>
</dbReference>
<dbReference type="SUPFAM" id="SSF51905">
    <property type="entry name" value="FAD/NAD(P)-binding domain"/>
    <property type="match status" value="1"/>
</dbReference>
<evidence type="ECO:0000256" key="3">
    <source>
        <dbReference type="ARBA" id="ARBA00022827"/>
    </source>
</evidence>
<dbReference type="Pfam" id="PF01494">
    <property type="entry name" value="FAD_binding_3"/>
    <property type="match status" value="1"/>
</dbReference>
<reference evidence="9" key="1">
    <citation type="submission" date="2024-06" db="EMBL/GenBank/DDBJ databases">
        <title>Multi-omics analyses provide insights into the biosynthesis of the anticancer antibiotic pleurotin in Hohenbuehelia grisea.</title>
        <authorList>
            <person name="Weaver J.A."/>
            <person name="Alberti F."/>
        </authorList>
    </citation>
    <scope>NUCLEOTIDE SEQUENCE [LARGE SCALE GENOMIC DNA]</scope>
    <source>
        <strain evidence="9">T-177</strain>
    </source>
</reference>